<comment type="similarity">
    <text evidence="1 9">Belongs to the pyruvate:ferredoxin/flavodoxin oxidoreductase family.</text>
</comment>
<dbReference type="InterPro" id="IPR002869">
    <property type="entry name" value="Pyrv_flavodox_OxRed_cen"/>
</dbReference>
<evidence type="ECO:0000313" key="15">
    <source>
        <dbReference type="Proteomes" id="UP000005481"/>
    </source>
</evidence>
<dbReference type="FunFam" id="3.40.50.970:FF:000041">
    <property type="entry name" value="Pyruvate:ferredoxin (Flavodoxin) oxidoreductase"/>
    <property type="match status" value="1"/>
</dbReference>
<dbReference type="Pfam" id="PF01855">
    <property type="entry name" value="POR_N"/>
    <property type="match status" value="1"/>
</dbReference>
<feature type="binding site" evidence="12">
    <location>
        <position position="695"/>
    </location>
    <ligand>
        <name>[4Fe-4S] cluster</name>
        <dbReference type="ChEBI" id="CHEBI:49883"/>
        <label>1</label>
    </ligand>
</feature>
<dbReference type="InterPro" id="IPR017900">
    <property type="entry name" value="4Fe4S_Fe_S_CS"/>
</dbReference>
<dbReference type="eggNOG" id="COG1014">
    <property type="taxonomic scope" value="Bacteria"/>
</dbReference>
<dbReference type="SMART" id="SM00890">
    <property type="entry name" value="EKR"/>
    <property type="match status" value="1"/>
</dbReference>
<evidence type="ECO:0000256" key="10">
    <source>
        <dbReference type="PIRSR" id="PIRSR000159-1"/>
    </source>
</evidence>
<dbReference type="OrthoDB" id="9794954at2"/>
<comment type="cofactor">
    <cofactor evidence="12">
        <name>[4Fe-4S] cluster</name>
        <dbReference type="ChEBI" id="CHEBI:49883"/>
    </cofactor>
    <text evidence="12">Binds 3 [4Fe-4S] clusters per subunit.</text>
</comment>
<accession>G9YH16</accession>
<reference evidence="14 15" key="1">
    <citation type="submission" date="2011-08" db="EMBL/GenBank/DDBJ databases">
        <authorList>
            <person name="Weinstock G."/>
            <person name="Sodergren E."/>
            <person name="Clifton S."/>
            <person name="Fulton L."/>
            <person name="Fulton B."/>
            <person name="Courtney L."/>
            <person name="Fronick C."/>
            <person name="Harrison M."/>
            <person name="Strong C."/>
            <person name="Farmer C."/>
            <person name="Delahaunty K."/>
            <person name="Markovic C."/>
            <person name="Hall O."/>
            <person name="Minx P."/>
            <person name="Tomlinson C."/>
            <person name="Mitreva M."/>
            <person name="Hou S."/>
            <person name="Chen J."/>
            <person name="Wollam A."/>
            <person name="Pepin K.H."/>
            <person name="Johnson M."/>
            <person name="Bhonagiri V."/>
            <person name="Zhang X."/>
            <person name="Suruliraj S."/>
            <person name="Warren W."/>
            <person name="Chinwalla A."/>
            <person name="Mardis E.R."/>
            <person name="Wilson R.K."/>
        </authorList>
    </citation>
    <scope>NUCLEOTIDE SEQUENCE [LARGE SCALE GENOMIC DNA]</scope>
    <source>
        <strain evidence="14 15">F0357</strain>
    </source>
</reference>
<comment type="caution">
    <text evidence="14">The sequence shown here is derived from an EMBL/GenBank/DDBJ whole genome shotgun (WGS) entry which is preliminary data.</text>
</comment>
<dbReference type="FunFam" id="3.40.920.10:FF:000001">
    <property type="entry name" value="Pyruvate:ferredoxin (Flavodoxin) oxidoreductase"/>
    <property type="match status" value="1"/>
</dbReference>
<dbReference type="FunFam" id="3.40.50.970:FF:000012">
    <property type="entry name" value="Pyruvate:ferredoxin (Flavodoxin) oxidoreductase"/>
    <property type="match status" value="1"/>
</dbReference>
<dbReference type="InterPro" id="IPR029061">
    <property type="entry name" value="THDP-binding"/>
</dbReference>
<dbReference type="Gene3D" id="3.30.70.20">
    <property type="match status" value="1"/>
</dbReference>
<evidence type="ECO:0000256" key="5">
    <source>
        <dbReference type="ARBA" id="ARBA00022982"/>
    </source>
</evidence>
<feature type="binding site" evidence="12">
    <location>
        <position position="817"/>
    </location>
    <ligand>
        <name>[4Fe-4S] cluster</name>
        <dbReference type="ChEBI" id="CHEBI:49883"/>
        <label>3</label>
    </ligand>
</feature>
<dbReference type="GO" id="GO:0006979">
    <property type="term" value="P:response to oxidative stress"/>
    <property type="evidence" value="ECO:0007669"/>
    <property type="project" value="TreeGrafter"/>
</dbReference>
<dbReference type="PROSITE" id="PS51379">
    <property type="entry name" value="4FE4S_FER_2"/>
    <property type="match status" value="2"/>
</dbReference>
<feature type="binding site" evidence="12">
    <location>
        <position position="698"/>
    </location>
    <ligand>
        <name>[4Fe-4S] cluster</name>
        <dbReference type="ChEBI" id="CHEBI:49883"/>
        <label>1</label>
    </ligand>
</feature>
<dbReference type="GO" id="GO:0016903">
    <property type="term" value="F:oxidoreductase activity, acting on the aldehyde or oxo group of donors"/>
    <property type="evidence" value="ECO:0007669"/>
    <property type="project" value="InterPro"/>
</dbReference>
<sequence length="1178" mass="129899">MVKQITKTMDGNQATADVAYSFTEVATIYPITPSSPMAEHVDAWSAHGRKNLFGQPVKLVEMQSEAGAIGAVHGAAETGSLCSTFTASQGLMLMIPVLHRLSGQLKPVVLHIAARTVGTHTMSIFGDHSDVMGCRNTGFAMLCSASVQECADLAAVAHLSAIKGHVPFMHFFDGFRTSHEIQKIQMLSEEELKKLIDRDALYDFKHHGLNPEHPVMRSTVTNPDMYFQSKEASNLWYDRLPQIVDEYMQQISALTGRDYKLFNYYGAPDAEDILIAMGSVTGAVQETVDALNAQGKKTGYVQVHLYRPFSIDHFIAALPKTVKRITVMDRTKEPGALGEPLYEDICAAIRHTDIDAKIYACRYGLSSKDVPPASINAVFANMEKAEPKVHFTVGLNDDVTNLSIPDVPLAVNHDGIVNCKFWGFGSDGTVGANKNSIKIIGDNTDMFVQAYFEYDTKKSGGVTKSHLRFGKNPIRSTYYIKQADFLACHKPVYMSTYDIVGEVKDGGVFLLNCSWTPAELEEHLSNSVKRQIAKKNIQFYTIDASKIAQEIGLGANRTNTVLQAAFFKLANIMPIDDAVEHMKAAIYKTYMAKGAKVVSMNQAAVDRGLSDLVKVDIPAAWADLPEDAPQEDTRNIPDFIKKIVEPSNLQKGDDIPVSEFVPYADGSYPMGSTQYEKRGIASVVPRWIADNCIQCNRCSFVCPHAAIRPFLATKEELADAPEGFETKKATGRGLEEYGFRIQVSPLDCYSCYTCVNVCPAKEKALVMEPLDTQLHEHENWEFAVTLSQKDTGLDKYSVKGSQFNQPLLEFSGACAGCAETAYMKVLTQLFGQRMLVANATGCTQAWGSAMPSLSYTVNKDGFGPAWSNSVFEDNAEFALGMSLSMEQQRDDLRLKTEELLPLAEGDLKAAAQAWLDSLGVPNEGEVTESISKAYIAALAKANVTGKAKELRDYLLAHKEHIVKKTIWMYGGDGWAYDIGYGGLDHVLSMNYNVNIMLVDTEVYSNTGGQSSKATPVGAVAQFASAGRRSNKKDLGRLLMTYGHIYIAQVALGADPNQLMKAIKEAEAYDGPSIIIAYSPCINHGLSCGMGRAQEEMKRAVECGYWHLYRYNPELKKAGKNPFILDSEEPKASFRDYLMGETRYAALTRTFPEIADELFSQAEHFAKEKYDIYRTLADK</sequence>
<feature type="binding site" evidence="12">
    <location>
        <position position="692"/>
    </location>
    <ligand>
        <name>[4Fe-4S] cluster</name>
        <dbReference type="ChEBI" id="CHEBI:49883"/>
        <label>1</label>
    </ligand>
</feature>
<feature type="binding site" evidence="10">
    <location>
        <position position="115"/>
    </location>
    <ligand>
        <name>pyruvate</name>
        <dbReference type="ChEBI" id="CHEBI:15361"/>
    </ligand>
</feature>
<feature type="binding site" evidence="12">
    <location>
        <position position="754"/>
    </location>
    <ligand>
        <name>[4Fe-4S] cluster</name>
        <dbReference type="ChEBI" id="CHEBI:49883"/>
        <label>2</label>
    </ligand>
</feature>
<evidence type="ECO:0000259" key="13">
    <source>
        <dbReference type="PROSITE" id="PS51379"/>
    </source>
</evidence>
<evidence type="ECO:0000256" key="11">
    <source>
        <dbReference type="PIRSR" id="PIRSR000159-2"/>
    </source>
</evidence>
<dbReference type="InterPro" id="IPR017896">
    <property type="entry name" value="4Fe4S_Fe-S-bd"/>
</dbReference>
<feature type="binding site" evidence="10">
    <location>
        <begin position="1000"/>
        <end position="1005"/>
    </location>
    <ligand>
        <name>thiamine diphosphate</name>
        <dbReference type="ChEBI" id="CHEBI:58937"/>
    </ligand>
</feature>
<dbReference type="GO" id="GO:0005506">
    <property type="term" value="F:iron ion binding"/>
    <property type="evidence" value="ECO:0007669"/>
    <property type="project" value="InterPro"/>
</dbReference>
<dbReference type="SUPFAM" id="SSF54862">
    <property type="entry name" value="4Fe-4S ferredoxins"/>
    <property type="match status" value="1"/>
</dbReference>
<dbReference type="CDD" id="cd03377">
    <property type="entry name" value="TPP_PFOR_PNO"/>
    <property type="match status" value="1"/>
</dbReference>
<dbReference type="PIRSF" id="PIRSF000159">
    <property type="entry name" value="NifJ"/>
    <property type="match status" value="1"/>
</dbReference>
<dbReference type="Pfam" id="PF10371">
    <property type="entry name" value="EKR"/>
    <property type="match status" value="1"/>
</dbReference>
<name>G9YH16_9FIRM</name>
<dbReference type="InterPro" id="IPR019752">
    <property type="entry name" value="Pyrv/ketoisovalerate_OxRed_cat"/>
</dbReference>
<proteinExistence type="inferred from homology"/>
<feature type="binding site" evidence="12">
    <location>
        <position position="702"/>
    </location>
    <ligand>
        <name>[4Fe-4S] cluster</name>
        <dbReference type="ChEBI" id="CHEBI:49883"/>
        <label>2</label>
    </ligand>
</feature>
<keyword evidence="15" id="KW-1185">Reference proteome</keyword>
<organism evidence="14 15">
    <name type="scientific">Anaeroglobus geminatus F0357</name>
    <dbReference type="NCBI Taxonomy" id="861450"/>
    <lineage>
        <taxon>Bacteria</taxon>
        <taxon>Bacillati</taxon>
        <taxon>Bacillota</taxon>
        <taxon>Negativicutes</taxon>
        <taxon>Veillonellales</taxon>
        <taxon>Veillonellaceae</taxon>
        <taxon>Anaeroglobus</taxon>
    </lineage>
</organism>
<dbReference type="HOGENOM" id="CLU_002569_0_0_9"/>
<dbReference type="Gene3D" id="4.10.780.10">
    <property type="entry name" value="Pyruvate-flavodoxin oxidoreductase, EKR domain"/>
    <property type="match status" value="1"/>
</dbReference>
<feature type="binding site" evidence="10">
    <location>
        <position position="819"/>
    </location>
    <ligand>
        <name>thiamine diphosphate</name>
        <dbReference type="ChEBI" id="CHEBI:58937"/>
    </ligand>
</feature>
<dbReference type="GO" id="GO:0051539">
    <property type="term" value="F:4 iron, 4 sulfur cluster binding"/>
    <property type="evidence" value="ECO:0007669"/>
    <property type="project" value="UniProtKB-KW"/>
</dbReference>
<dbReference type="AlphaFoldDB" id="G9YH16"/>
<evidence type="ECO:0000256" key="7">
    <source>
        <dbReference type="ARBA" id="ARBA00023004"/>
    </source>
</evidence>
<evidence type="ECO:0000313" key="14">
    <source>
        <dbReference type="EMBL" id="EHM41412.1"/>
    </source>
</evidence>
<dbReference type="Pfam" id="PF01558">
    <property type="entry name" value="POR"/>
    <property type="match status" value="1"/>
</dbReference>
<evidence type="ECO:0000256" key="9">
    <source>
        <dbReference type="PIRNR" id="PIRNR000159"/>
    </source>
</evidence>
<feature type="binding site" evidence="12">
    <location>
        <position position="1080"/>
    </location>
    <ligand>
        <name>[4Fe-4S] cluster</name>
        <dbReference type="ChEBI" id="CHEBI:49883"/>
        <label>3</label>
    </ligand>
</feature>
<dbReference type="SUPFAM" id="SSF53323">
    <property type="entry name" value="Pyruvate-ferredoxin oxidoreductase, PFOR, domain III"/>
    <property type="match status" value="1"/>
</dbReference>
<feature type="binding site" evidence="12">
    <location>
        <position position="748"/>
    </location>
    <ligand>
        <name>[4Fe-4S] cluster</name>
        <dbReference type="ChEBI" id="CHEBI:49883"/>
        <label>2</label>
    </ligand>
</feature>
<keyword evidence="6 9" id="KW-0560">Oxidoreductase</keyword>
<dbReference type="InterPro" id="IPR037112">
    <property type="entry name" value="Pyrv-flavodox_OxR_EKR_sf"/>
</dbReference>
<dbReference type="Gene3D" id="3.40.920.10">
    <property type="entry name" value="Pyruvate-ferredoxin oxidoreductase, PFOR, domain III"/>
    <property type="match status" value="1"/>
</dbReference>
<evidence type="ECO:0000256" key="3">
    <source>
        <dbReference type="ARBA" id="ARBA00022485"/>
    </source>
</evidence>
<feature type="binding site" evidence="12">
    <location>
        <position position="758"/>
    </location>
    <ligand>
        <name>[4Fe-4S] cluster</name>
        <dbReference type="ChEBI" id="CHEBI:49883"/>
        <label>1</label>
    </ligand>
</feature>
<protein>
    <submittedName>
        <fullName evidence="14">Pyruvate synthase</fullName>
    </submittedName>
</protein>
<dbReference type="SUPFAM" id="SSF52518">
    <property type="entry name" value="Thiamin diphosphate-binding fold (THDP-binding)"/>
    <property type="match status" value="2"/>
</dbReference>
<dbReference type="GO" id="GO:0022900">
    <property type="term" value="P:electron transport chain"/>
    <property type="evidence" value="ECO:0007669"/>
    <property type="project" value="InterPro"/>
</dbReference>
<feature type="binding site" evidence="10">
    <location>
        <begin position="971"/>
        <end position="974"/>
    </location>
    <ligand>
        <name>thiamine diphosphate</name>
        <dbReference type="ChEBI" id="CHEBI:58937"/>
    </ligand>
</feature>
<dbReference type="InterPro" id="IPR009014">
    <property type="entry name" value="Transketo_C/PFOR_II"/>
</dbReference>
<dbReference type="Pfam" id="PF17147">
    <property type="entry name" value="PFOR_II"/>
    <property type="match status" value="1"/>
</dbReference>
<dbReference type="EMBL" id="AGCJ01000033">
    <property type="protein sequence ID" value="EHM41412.1"/>
    <property type="molecule type" value="Genomic_DNA"/>
</dbReference>
<dbReference type="PANTHER" id="PTHR32154:SF0">
    <property type="entry name" value="PYRUVATE-FLAVODOXIN OXIDOREDUCTASE-RELATED"/>
    <property type="match status" value="1"/>
</dbReference>
<dbReference type="InterPro" id="IPR019456">
    <property type="entry name" value="Pyrv-flavodox_OxRtase_EKR"/>
</dbReference>
<evidence type="ECO:0000256" key="12">
    <source>
        <dbReference type="PIRSR" id="PIRSR000159-50"/>
    </source>
</evidence>
<dbReference type="InterPro" id="IPR033412">
    <property type="entry name" value="PFOR_II"/>
</dbReference>
<feature type="binding site" evidence="10">
    <location>
        <position position="842"/>
    </location>
    <ligand>
        <name>thiamine diphosphate</name>
        <dbReference type="ChEBI" id="CHEBI:58937"/>
    </ligand>
</feature>
<feature type="binding site" evidence="10">
    <location>
        <position position="32"/>
    </location>
    <ligand>
        <name>pyruvate</name>
        <dbReference type="ChEBI" id="CHEBI:15361"/>
    </ligand>
</feature>
<dbReference type="InterPro" id="IPR011895">
    <property type="entry name" value="Pyrv_flavodox_OxRed"/>
</dbReference>
<dbReference type="FunFam" id="3.40.50.920:FF:000007">
    <property type="entry name" value="Pyruvate:ferredoxin (Flavodoxin) oxidoreductase"/>
    <property type="match status" value="1"/>
</dbReference>
<keyword evidence="5 9" id="KW-0249">Electron transport</keyword>
<feature type="domain" description="4Fe-4S ferredoxin-type" evidence="13">
    <location>
        <begin position="739"/>
        <end position="770"/>
    </location>
</feature>
<dbReference type="PATRIC" id="fig|861450.3.peg.881"/>
<dbReference type="Pfam" id="PF02775">
    <property type="entry name" value="TPP_enzyme_C"/>
    <property type="match status" value="1"/>
</dbReference>
<feature type="binding site" evidence="12">
    <location>
        <position position="842"/>
    </location>
    <ligand>
        <name>[4Fe-4S] cluster</name>
        <dbReference type="ChEBI" id="CHEBI:49883"/>
        <label>3</label>
    </ligand>
</feature>
<dbReference type="CDD" id="cd07034">
    <property type="entry name" value="TPP_PYR_PFOR_IOR-alpha_like"/>
    <property type="match status" value="1"/>
</dbReference>
<dbReference type="PANTHER" id="PTHR32154">
    <property type="entry name" value="PYRUVATE-FLAVODOXIN OXIDOREDUCTASE-RELATED"/>
    <property type="match status" value="1"/>
</dbReference>
<feature type="site" description="Important for catalytic activity" evidence="11">
    <location>
        <position position="1005"/>
    </location>
</feature>
<dbReference type="SUPFAM" id="SSF52922">
    <property type="entry name" value="TK C-terminal domain-like"/>
    <property type="match status" value="1"/>
</dbReference>
<dbReference type="FunFam" id="3.30.70.20:FF:000022">
    <property type="entry name" value="Pyruvate:ferredoxin (Flavodoxin) oxidoreductase"/>
    <property type="match status" value="1"/>
</dbReference>
<evidence type="ECO:0000256" key="2">
    <source>
        <dbReference type="ARBA" id="ARBA00022448"/>
    </source>
</evidence>
<dbReference type="Proteomes" id="UP000005481">
    <property type="component" value="Unassembled WGS sequence"/>
</dbReference>
<keyword evidence="8 12" id="KW-0411">Iron-sulfur</keyword>
<feature type="site" description="Important for catalytic activity" evidence="11">
    <location>
        <position position="65"/>
    </location>
</feature>
<evidence type="ECO:0000256" key="1">
    <source>
        <dbReference type="ARBA" id="ARBA00009032"/>
    </source>
</evidence>
<keyword evidence="4 12" id="KW-0479">Metal-binding</keyword>
<feature type="site" description="Important for catalytic activity" evidence="11">
    <location>
        <position position="115"/>
    </location>
</feature>
<dbReference type="GO" id="GO:0030976">
    <property type="term" value="F:thiamine pyrophosphate binding"/>
    <property type="evidence" value="ECO:0007669"/>
    <property type="project" value="InterPro"/>
</dbReference>
<gene>
    <name evidence="14" type="ORF">HMPREF0080_00941</name>
</gene>
<dbReference type="Pfam" id="PF12838">
    <property type="entry name" value="Fer4_7"/>
    <property type="match status" value="1"/>
</dbReference>
<dbReference type="NCBIfam" id="TIGR02176">
    <property type="entry name" value="pyruv_ox_red"/>
    <property type="match status" value="1"/>
</dbReference>
<feature type="binding site" evidence="12">
    <location>
        <position position="751"/>
    </location>
    <ligand>
        <name>[4Fe-4S] cluster</name>
        <dbReference type="ChEBI" id="CHEBI:49883"/>
        <label>2</label>
    </ligand>
</feature>
<feature type="domain" description="4Fe-4S ferredoxin-type" evidence="13">
    <location>
        <begin position="683"/>
        <end position="712"/>
    </location>
</feature>
<dbReference type="Gene3D" id="3.40.50.970">
    <property type="match status" value="2"/>
</dbReference>
<feature type="binding site" evidence="10">
    <location>
        <position position="65"/>
    </location>
    <ligand>
        <name>thiamine diphosphate</name>
        <dbReference type="ChEBI" id="CHEBI:58937"/>
    </ligand>
</feature>
<dbReference type="InterPro" id="IPR002880">
    <property type="entry name" value="Pyrv_Fd/Flavodoxin_OxRdtase_N"/>
</dbReference>
<dbReference type="Gene3D" id="3.40.50.920">
    <property type="match status" value="1"/>
</dbReference>
<evidence type="ECO:0000256" key="8">
    <source>
        <dbReference type="ARBA" id="ARBA00023014"/>
    </source>
</evidence>
<feature type="site" description="Important for catalytic activity" evidence="11">
    <location>
        <position position="32"/>
    </location>
</feature>
<dbReference type="InterPro" id="IPR011766">
    <property type="entry name" value="TPP_enzyme_TPP-bd"/>
</dbReference>
<dbReference type="RefSeq" id="WP_006789922.1">
    <property type="nucleotide sequence ID" value="NZ_JH417581.1"/>
</dbReference>
<dbReference type="PROSITE" id="PS00198">
    <property type="entry name" value="4FE4S_FER_1"/>
    <property type="match status" value="1"/>
</dbReference>
<keyword evidence="14" id="KW-0670">Pyruvate</keyword>
<keyword evidence="7 12" id="KW-0408">Iron</keyword>
<keyword evidence="3 12" id="KW-0004">4Fe-4S</keyword>
<dbReference type="STRING" id="861450.HMPREF0080_00941"/>
<dbReference type="InterPro" id="IPR050722">
    <property type="entry name" value="Pyruvate:ferred/Flavod_OxRd"/>
</dbReference>
<evidence type="ECO:0000256" key="6">
    <source>
        <dbReference type="ARBA" id="ARBA00023002"/>
    </source>
</evidence>
<dbReference type="eggNOG" id="COG0674">
    <property type="taxonomic scope" value="Bacteria"/>
</dbReference>
<dbReference type="eggNOG" id="COG1013">
    <property type="taxonomic scope" value="Bacteria"/>
</dbReference>
<evidence type="ECO:0000256" key="4">
    <source>
        <dbReference type="ARBA" id="ARBA00022723"/>
    </source>
</evidence>
<dbReference type="eggNOG" id="COG1143">
    <property type="taxonomic scope" value="Bacteria"/>
</dbReference>
<feature type="binding site" evidence="12">
    <location>
        <position position="814"/>
    </location>
    <ligand>
        <name>[4Fe-4S] cluster</name>
        <dbReference type="ChEBI" id="CHEBI:49883"/>
        <label>3</label>
    </ligand>
</feature>
<keyword evidence="2 9" id="KW-0813">Transport</keyword>